<feature type="compositionally biased region" description="Acidic residues" evidence="1">
    <location>
        <begin position="125"/>
        <end position="134"/>
    </location>
</feature>
<reference evidence="3" key="1">
    <citation type="submission" date="2016-02" db="EMBL/GenBank/DDBJ databases">
        <title>Comparative genomics of biotechnologically important yeasts.</title>
        <authorList>
            <consortium name="DOE Joint Genome Institute"/>
            <person name="Riley R."/>
            <person name="Haridas S."/>
            <person name="Wolfe K.H."/>
            <person name="Lopes M.R."/>
            <person name="Hittinger C.T."/>
            <person name="Goker M."/>
            <person name="Salamov A."/>
            <person name="Wisecaver J."/>
            <person name="Long T.M."/>
            <person name="Aerts A.L."/>
            <person name="Barry K."/>
            <person name="Choi C."/>
            <person name="Clum A."/>
            <person name="Coughlan A.Y."/>
            <person name="Deshpande S."/>
            <person name="Douglass A.P."/>
            <person name="Hanson S.J."/>
            <person name="Klenk H.-P."/>
            <person name="Labutti K."/>
            <person name="Lapidus A."/>
            <person name="Lindquist E."/>
            <person name="Lipzen A."/>
            <person name="Meier-Kolthoff J.P."/>
            <person name="Ohm R.A."/>
            <person name="Otillar R.P."/>
            <person name="Pangilinan J."/>
            <person name="Peng Y."/>
            <person name="Rokas A."/>
            <person name="Rosa C.A."/>
            <person name="Scheuner C."/>
            <person name="Sibirny A.A."/>
            <person name="Slot J.C."/>
            <person name="Stielow J.B."/>
            <person name="Sun H."/>
            <person name="Kurtzman C.P."/>
            <person name="Blackwell M."/>
            <person name="Jeffries T.W."/>
            <person name="Grigoriev I.V."/>
        </authorList>
    </citation>
    <scope>NUCLEOTIDE SEQUENCE [LARGE SCALE GENOMIC DNA]</scope>
    <source>
        <strain evidence="3">NRRL Y-17796</strain>
    </source>
</reference>
<name>A0A1E4TG92_9ASCO</name>
<protein>
    <submittedName>
        <fullName evidence="2">Uncharacterized protein</fullName>
    </submittedName>
</protein>
<dbReference type="Proteomes" id="UP000095023">
    <property type="component" value="Unassembled WGS sequence"/>
</dbReference>
<evidence type="ECO:0000313" key="3">
    <source>
        <dbReference type="Proteomes" id="UP000095023"/>
    </source>
</evidence>
<dbReference type="EMBL" id="KV453842">
    <property type="protein sequence ID" value="ODV90791.1"/>
    <property type="molecule type" value="Genomic_DNA"/>
</dbReference>
<feature type="region of interest" description="Disordered" evidence="1">
    <location>
        <begin position="1"/>
        <end position="43"/>
    </location>
</feature>
<gene>
    <name evidence="2" type="ORF">CANCADRAFT_2517</name>
</gene>
<dbReference type="AlphaFoldDB" id="A0A1E4TG92"/>
<evidence type="ECO:0000313" key="2">
    <source>
        <dbReference type="EMBL" id="ODV90791.1"/>
    </source>
</evidence>
<feature type="compositionally biased region" description="Basic residues" evidence="1">
    <location>
        <begin position="1"/>
        <end position="11"/>
    </location>
</feature>
<proteinExistence type="predicted"/>
<sequence length="134" mass="14865">MATSTYKRKSRIGSSALSSLLSRRNGGVTGTRKKSTQKHLNAVQRRKVVPANGIEDQAKARRKTLNNLQKLSASDDIISSIIESEEEFSEDESVARLSSLSHYDKHKDEEQWKGLTPGLAPVDYDTSESEAEDD</sequence>
<accession>A0A1E4TG92</accession>
<keyword evidence="3" id="KW-1185">Reference proteome</keyword>
<organism evidence="2 3">
    <name type="scientific">Tortispora caseinolytica NRRL Y-17796</name>
    <dbReference type="NCBI Taxonomy" id="767744"/>
    <lineage>
        <taxon>Eukaryota</taxon>
        <taxon>Fungi</taxon>
        <taxon>Dikarya</taxon>
        <taxon>Ascomycota</taxon>
        <taxon>Saccharomycotina</taxon>
        <taxon>Trigonopsidomycetes</taxon>
        <taxon>Trigonopsidales</taxon>
        <taxon>Trigonopsidaceae</taxon>
        <taxon>Tortispora</taxon>
    </lineage>
</organism>
<feature type="compositionally biased region" description="Low complexity" evidence="1">
    <location>
        <begin position="12"/>
        <end position="26"/>
    </location>
</feature>
<evidence type="ECO:0000256" key="1">
    <source>
        <dbReference type="SAM" id="MobiDB-lite"/>
    </source>
</evidence>
<feature type="region of interest" description="Disordered" evidence="1">
    <location>
        <begin position="108"/>
        <end position="134"/>
    </location>
</feature>